<evidence type="ECO:0000313" key="3">
    <source>
        <dbReference type="Proteomes" id="UP001597033"/>
    </source>
</evidence>
<dbReference type="EMBL" id="JBHTKN010000008">
    <property type="protein sequence ID" value="MFD1043123.1"/>
    <property type="molecule type" value="Genomic_DNA"/>
</dbReference>
<evidence type="ECO:0000256" key="1">
    <source>
        <dbReference type="SAM" id="Phobius"/>
    </source>
</evidence>
<dbReference type="CDD" id="cd16385">
    <property type="entry name" value="IcmL"/>
    <property type="match status" value="1"/>
</dbReference>
<keyword evidence="1" id="KW-1133">Transmembrane helix</keyword>
<protein>
    <submittedName>
        <fullName evidence="2">DotI/IcmL/TraM family protein</fullName>
    </submittedName>
</protein>
<proteinExistence type="predicted"/>
<keyword evidence="1" id="KW-0472">Membrane</keyword>
<keyword evidence="1" id="KW-0812">Transmembrane</keyword>
<dbReference type="Proteomes" id="UP001597033">
    <property type="component" value="Unassembled WGS sequence"/>
</dbReference>
<organism evidence="2 3">
    <name type="scientific">Pseudoxanthomonas kaohsiungensis</name>
    <dbReference type="NCBI Taxonomy" id="283923"/>
    <lineage>
        <taxon>Bacteria</taxon>
        <taxon>Pseudomonadati</taxon>
        <taxon>Pseudomonadota</taxon>
        <taxon>Gammaproteobacteria</taxon>
        <taxon>Lysobacterales</taxon>
        <taxon>Lysobacteraceae</taxon>
        <taxon>Pseudoxanthomonas</taxon>
    </lineage>
</organism>
<sequence>MAVESPRAAESDSLKAASLLMQAAGLEKAAFYKHWFGKLIMAIVLMILLLGGLGGVVAYQGYLLAQGKREYFTVDNNGRIAPIQAVSDPVVSQGQLLERFKVCVSQANDYNFVDYQKRLGEAQECFTENGWEQFAAALTRSGALTQVREQRLIVSSVATGPAVVVRRGVRKGVFTWEVQMPIQLTYQGGADGKSMATQRQIVTAMLERTNENKSSVGIAQYVVQEQ</sequence>
<dbReference type="RefSeq" id="WP_162377147.1">
    <property type="nucleotide sequence ID" value="NZ_JBHTKN010000008.1"/>
</dbReference>
<accession>A0ABW3LZ19</accession>
<reference evidence="3" key="1">
    <citation type="journal article" date="2019" name="Int. J. Syst. Evol. Microbiol.">
        <title>The Global Catalogue of Microorganisms (GCM) 10K type strain sequencing project: providing services to taxonomists for standard genome sequencing and annotation.</title>
        <authorList>
            <consortium name="The Broad Institute Genomics Platform"/>
            <consortium name="The Broad Institute Genome Sequencing Center for Infectious Disease"/>
            <person name="Wu L."/>
            <person name="Ma J."/>
        </authorList>
    </citation>
    <scope>NUCLEOTIDE SEQUENCE [LARGE SCALE GENOMIC DNA]</scope>
    <source>
        <strain evidence="3">CCUG 55854</strain>
    </source>
</reference>
<dbReference type="Pfam" id="PF11393">
    <property type="entry name" value="T4BSS_DotI_IcmL"/>
    <property type="match status" value="1"/>
</dbReference>
<name>A0ABW3LZ19_9GAMM</name>
<evidence type="ECO:0000313" key="2">
    <source>
        <dbReference type="EMBL" id="MFD1043123.1"/>
    </source>
</evidence>
<keyword evidence="3" id="KW-1185">Reference proteome</keyword>
<dbReference type="InterPro" id="IPR021055">
    <property type="entry name" value="T4BSS_IcmL/DotI"/>
</dbReference>
<feature type="transmembrane region" description="Helical" evidence="1">
    <location>
        <begin position="35"/>
        <end position="59"/>
    </location>
</feature>
<comment type="caution">
    <text evidence="2">The sequence shown here is derived from an EMBL/GenBank/DDBJ whole genome shotgun (WGS) entry which is preliminary data.</text>
</comment>
<gene>
    <name evidence="2" type="ORF">ACFQ2N_12290</name>
</gene>